<evidence type="ECO:0000256" key="1">
    <source>
        <dbReference type="ARBA" id="ARBA00004418"/>
    </source>
</evidence>
<dbReference type="Pfam" id="PF07940">
    <property type="entry name" value="Hepar_II_III_C"/>
    <property type="match status" value="1"/>
</dbReference>
<dbReference type="Gene3D" id="2.70.98.70">
    <property type="match status" value="1"/>
</dbReference>
<dbReference type="InterPro" id="IPR029058">
    <property type="entry name" value="AB_hydrolase_fold"/>
</dbReference>
<dbReference type="SUPFAM" id="SSF53474">
    <property type="entry name" value="alpha/beta-Hydrolases"/>
    <property type="match status" value="1"/>
</dbReference>
<feature type="domain" description="Heparinase II/III-like C-terminal" evidence="5">
    <location>
        <begin position="304"/>
        <end position="473"/>
    </location>
</feature>
<protein>
    <submittedName>
        <fullName evidence="6">Heparinase II/III family protein</fullName>
    </submittedName>
</protein>
<dbReference type="RefSeq" id="WP_343878732.1">
    <property type="nucleotide sequence ID" value="NZ_BAAAIJ010000025.1"/>
</dbReference>
<dbReference type="PANTHER" id="PTHR39210">
    <property type="entry name" value="HEPARIN-SULFATE LYASE"/>
    <property type="match status" value="1"/>
</dbReference>
<evidence type="ECO:0000313" key="6">
    <source>
        <dbReference type="EMBL" id="MFD1846993.1"/>
    </source>
</evidence>
<keyword evidence="7" id="KW-1185">Reference proteome</keyword>
<evidence type="ECO:0000256" key="2">
    <source>
        <dbReference type="ARBA" id="ARBA00022729"/>
    </source>
</evidence>
<dbReference type="SUPFAM" id="SSF48230">
    <property type="entry name" value="Chondroitin AC/alginate lyase"/>
    <property type="match status" value="1"/>
</dbReference>
<evidence type="ECO:0000256" key="3">
    <source>
        <dbReference type="ARBA" id="ARBA00022764"/>
    </source>
</evidence>
<proteinExistence type="predicted"/>
<evidence type="ECO:0000313" key="7">
    <source>
        <dbReference type="Proteomes" id="UP001597307"/>
    </source>
</evidence>
<keyword evidence="2" id="KW-0732">Signal</keyword>
<organism evidence="6 7">
    <name type="scientific">Arthrobacter flavus</name>
    <dbReference type="NCBI Taxonomy" id="95172"/>
    <lineage>
        <taxon>Bacteria</taxon>
        <taxon>Bacillati</taxon>
        <taxon>Actinomycetota</taxon>
        <taxon>Actinomycetes</taxon>
        <taxon>Micrococcales</taxon>
        <taxon>Micrococcaceae</taxon>
        <taxon>Arthrobacter</taxon>
    </lineage>
</organism>
<dbReference type="Proteomes" id="UP001597307">
    <property type="component" value="Unassembled WGS sequence"/>
</dbReference>
<gene>
    <name evidence="6" type="ORF">ACFSFX_10325</name>
</gene>
<dbReference type="PANTHER" id="PTHR39210:SF1">
    <property type="entry name" value="HEPARIN-SULFATE LYASE"/>
    <property type="match status" value="1"/>
</dbReference>
<comment type="caution">
    <text evidence="6">The sequence shown here is derived from an EMBL/GenBank/DDBJ whole genome shotgun (WGS) entry which is preliminary data.</text>
</comment>
<name>A0ABW4Q8C4_9MICC</name>
<keyword evidence="4" id="KW-0456">Lyase</keyword>
<accession>A0ABW4Q8C4</accession>
<dbReference type="InterPro" id="IPR012480">
    <property type="entry name" value="Hepar_II_III_C"/>
</dbReference>
<dbReference type="EMBL" id="JBHUGA010000036">
    <property type="protein sequence ID" value="MFD1846993.1"/>
    <property type="molecule type" value="Genomic_DNA"/>
</dbReference>
<evidence type="ECO:0000259" key="5">
    <source>
        <dbReference type="Pfam" id="PF07940"/>
    </source>
</evidence>
<sequence length="963" mass="106614">MDSAASIDYEAVKRQTFGLSFTDQASDPRVATSILAGQLELKPHPAWTLPSELSWYEDPFDKSNWRAQLQTLRWLDPVRRVAATGDGAALDFWVRTARSWHDSNPANVSTSNYAWAPMVTGVRTLALTFASPIVPKSEVEWLTESIWEHGEWLADLRHIGYANLALSQHQALYIVGSAFHHTEWTDLARERLTSLFEASYDEQGVNVDGALGNHATNYLSWQSAFQRLRAEGANLPPSASRLELAVTELAHASRPDGTIERIGDTSNVSLHRIDSPEMTYLRSRGAAGDIPEELSKVYPAGFAFGRSGWGAYERDFDKETYYAISFGRGDRIHGHQDGGSITLHSNRHPWIVDAGKYTHAADPMTDYCRSRLGHNVIHVEGRTYNKHGIVELVNHRLADDLDDFAFLDLGYEGVELRRRIIYCRGGDFILVIDDVRSSEEVKVTQRWHLDANTTPNPIRNGFQLDRDGATATILWSGTPSELSVVAGETEPLDGWIATDRMEKIPASVLKASKSAAQLQFITLVGVPQSGSFTVDEVAFQDGTMHVAVTSGRGEFHLRITDESSFVSLGRQRPELQFLSREERLKMAMASVARLKMDSIQCPCVEPTFTPSHWAELRKWVWESEDVRQARLAALEQTLHMLKAAEDTSPDRGLRAAILDLAGVDIGPDLGVDAALLGINREPMISWPSARPVTSATSKLPTGTIRGVEELRIPEAGKAVFTAMVGGVLLPFLVGRGEGDVLSVRFHGAINRNKTTLPVFQGSGVDARGGGNFMIFQDPTLDLDKDMILSWYLGEGNTNLYEVMADYIRSVQSQVGATTVMLMGASGGGFAALQVASYLPESVALVFAPQTDIHAYLPQSRNEALQAAFGSNEIPNPNVLNRTSVVERYSNLAQPPRILYVQNVQDLHHVENHQRPFAAMLADSHPRHEDRVRFVEVQWGPGHVALTLERFDEHHATAMKMLNA</sequence>
<keyword evidence="3" id="KW-0574">Periplasm</keyword>
<dbReference type="Gene3D" id="3.40.50.1820">
    <property type="entry name" value="alpha/beta hydrolase"/>
    <property type="match status" value="1"/>
</dbReference>
<comment type="subcellular location">
    <subcellularLocation>
        <location evidence="1">Periplasm</location>
    </subcellularLocation>
</comment>
<reference evidence="7" key="1">
    <citation type="journal article" date="2019" name="Int. J. Syst. Evol. Microbiol.">
        <title>The Global Catalogue of Microorganisms (GCM) 10K type strain sequencing project: providing services to taxonomists for standard genome sequencing and annotation.</title>
        <authorList>
            <consortium name="The Broad Institute Genomics Platform"/>
            <consortium name="The Broad Institute Genome Sequencing Center for Infectious Disease"/>
            <person name="Wu L."/>
            <person name="Ma J."/>
        </authorList>
    </citation>
    <scope>NUCLEOTIDE SEQUENCE [LARGE SCALE GENOMIC DNA]</scope>
    <source>
        <strain evidence="7">JCM 11496</strain>
    </source>
</reference>
<dbReference type="Gene3D" id="1.50.10.100">
    <property type="entry name" value="Chondroitin AC/alginate lyase"/>
    <property type="match status" value="1"/>
</dbReference>
<evidence type="ECO:0000256" key="4">
    <source>
        <dbReference type="ARBA" id="ARBA00023239"/>
    </source>
</evidence>
<dbReference type="InterPro" id="IPR008929">
    <property type="entry name" value="Chondroitin_lyas"/>
</dbReference>